<dbReference type="InterPro" id="IPR010987">
    <property type="entry name" value="Glutathione-S-Trfase_C-like"/>
</dbReference>
<dbReference type="InterPro" id="IPR036249">
    <property type="entry name" value="Thioredoxin-like_sf"/>
</dbReference>
<proteinExistence type="inferred from homology"/>
<evidence type="ECO:0000313" key="5">
    <source>
        <dbReference type="EMBL" id="CAH1154995.1"/>
    </source>
</evidence>
<keyword evidence="6" id="KW-1185">Reference proteome</keyword>
<evidence type="ECO:0000259" key="3">
    <source>
        <dbReference type="PROSITE" id="PS50404"/>
    </source>
</evidence>
<dbReference type="FunFam" id="3.40.30.10:FF:000034">
    <property type="entry name" value="glutathione S-transferase 1"/>
    <property type="match status" value="1"/>
</dbReference>
<name>A0A9P0DRH9_PHACE</name>
<organism evidence="5 6">
    <name type="scientific">Phaedon cochleariae</name>
    <name type="common">Mustard beetle</name>
    <dbReference type="NCBI Taxonomy" id="80249"/>
    <lineage>
        <taxon>Eukaryota</taxon>
        <taxon>Metazoa</taxon>
        <taxon>Ecdysozoa</taxon>
        <taxon>Arthropoda</taxon>
        <taxon>Hexapoda</taxon>
        <taxon>Insecta</taxon>
        <taxon>Pterygota</taxon>
        <taxon>Neoptera</taxon>
        <taxon>Endopterygota</taxon>
        <taxon>Coleoptera</taxon>
        <taxon>Polyphaga</taxon>
        <taxon>Cucujiformia</taxon>
        <taxon>Chrysomeloidea</taxon>
        <taxon>Chrysomelidae</taxon>
        <taxon>Chrysomelinae</taxon>
        <taxon>Chrysomelini</taxon>
        <taxon>Phaedon</taxon>
    </lineage>
</organism>
<dbReference type="SUPFAM" id="SSF47616">
    <property type="entry name" value="GST C-terminal domain-like"/>
    <property type="match status" value="1"/>
</dbReference>
<dbReference type="InterPro" id="IPR040079">
    <property type="entry name" value="Glutathione_S-Trfase"/>
</dbReference>
<dbReference type="CDD" id="cd03045">
    <property type="entry name" value="GST_N_Delta_Epsilon"/>
    <property type="match status" value="1"/>
</dbReference>
<evidence type="ECO:0000259" key="4">
    <source>
        <dbReference type="PROSITE" id="PS50405"/>
    </source>
</evidence>
<dbReference type="OrthoDB" id="2309723at2759"/>
<dbReference type="GO" id="GO:0006749">
    <property type="term" value="P:glutathione metabolic process"/>
    <property type="evidence" value="ECO:0007669"/>
    <property type="project" value="TreeGrafter"/>
</dbReference>
<gene>
    <name evidence="5" type="ORF">PHAECO_LOCUS5788</name>
</gene>
<dbReference type="SFLD" id="SFLDG01153">
    <property type="entry name" value="Main.4:_Theta-like"/>
    <property type="match status" value="1"/>
</dbReference>
<dbReference type="GO" id="GO:0004364">
    <property type="term" value="F:glutathione transferase activity"/>
    <property type="evidence" value="ECO:0007669"/>
    <property type="project" value="TreeGrafter"/>
</dbReference>
<dbReference type="Pfam" id="PF02798">
    <property type="entry name" value="GST_N"/>
    <property type="match status" value="1"/>
</dbReference>
<dbReference type="SUPFAM" id="SSF52833">
    <property type="entry name" value="Thioredoxin-like"/>
    <property type="match status" value="1"/>
</dbReference>
<protein>
    <submittedName>
        <fullName evidence="5">Uncharacterized protein</fullName>
    </submittedName>
</protein>
<reference evidence="5" key="2">
    <citation type="submission" date="2022-10" db="EMBL/GenBank/DDBJ databases">
        <authorList>
            <consortium name="ENA_rothamsted_submissions"/>
            <consortium name="culmorum"/>
            <person name="King R."/>
        </authorList>
    </citation>
    <scope>NUCLEOTIDE SEQUENCE</scope>
</reference>
<dbReference type="Gene3D" id="1.20.1050.10">
    <property type="match status" value="1"/>
</dbReference>
<evidence type="ECO:0000256" key="2">
    <source>
        <dbReference type="RuleBase" id="RU003494"/>
    </source>
</evidence>
<dbReference type="InterPro" id="IPR004045">
    <property type="entry name" value="Glutathione_S-Trfase_N"/>
</dbReference>
<dbReference type="PROSITE" id="PS50405">
    <property type="entry name" value="GST_CTER"/>
    <property type="match status" value="1"/>
</dbReference>
<dbReference type="SFLD" id="SFLDG00358">
    <property type="entry name" value="Main_(cytGST)"/>
    <property type="match status" value="1"/>
</dbReference>
<dbReference type="SFLD" id="SFLDS00019">
    <property type="entry name" value="Glutathione_Transferase_(cytos"/>
    <property type="match status" value="1"/>
</dbReference>
<comment type="subunit">
    <text evidence="1">Homodimer.</text>
</comment>
<dbReference type="EMBL" id="OU896723">
    <property type="protein sequence ID" value="CAH1154995.1"/>
    <property type="molecule type" value="Genomic_DNA"/>
</dbReference>
<dbReference type="CDD" id="cd03177">
    <property type="entry name" value="GST_C_Delta_Epsilon"/>
    <property type="match status" value="1"/>
</dbReference>
<accession>A0A9P0DRH9</accession>
<feature type="domain" description="GST C-terminal" evidence="4">
    <location>
        <begin position="88"/>
        <end position="206"/>
    </location>
</feature>
<reference evidence="5" key="1">
    <citation type="submission" date="2022-01" db="EMBL/GenBank/DDBJ databases">
        <authorList>
            <person name="King R."/>
        </authorList>
    </citation>
    <scope>NUCLEOTIDE SEQUENCE</scope>
</reference>
<dbReference type="PANTHER" id="PTHR43969:SF9">
    <property type="entry name" value="GLUTATHIONE S TRANSFERASE D10, ISOFORM A-RELATED"/>
    <property type="match status" value="1"/>
</dbReference>
<dbReference type="InterPro" id="IPR036282">
    <property type="entry name" value="Glutathione-S-Trfase_C_sf"/>
</dbReference>
<feature type="domain" description="GST N-terminal" evidence="3">
    <location>
        <begin position="1"/>
        <end position="82"/>
    </location>
</feature>
<dbReference type="Gene3D" id="3.40.30.10">
    <property type="entry name" value="Glutaredoxin"/>
    <property type="match status" value="1"/>
</dbReference>
<dbReference type="FunFam" id="1.20.1050.10:FF:000007">
    <property type="entry name" value="Glutathione S-transferase 1-1"/>
    <property type="match status" value="1"/>
</dbReference>
<evidence type="ECO:0000256" key="1">
    <source>
        <dbReference type="ARBA" id="ARBA00011738"/>
    </source>
</evidence>
<evidence type="ECO:0000313" key="6">
    <source>
        <dbReference type="Proteomes" id="UP001153737"/>
    </source>
</evidence>
<dbReference type="AlphaFoldDB" id="A0A9P0DRH9"/>
<dbReference type="InterPro" id="IPR004046">
    <property type="entry name" value="GST_C"/>
</dbReference>
<comment type="similarity">
    <text evidence="2">Belongs to the GST superfamily.</text>
</comment>
<sequence length="218" mass="24748">MPIDFYYVPGSAPCRNVLLTAKAVGVELNLKYTDLMKGEHLTPEFIKINPQHTVPTLDDNGFAIWESRAIMTYLQEQYGKDDSLYPKDPKRRAVVDQRLYFDMGTLYASFAEYYYPVIFGNGSYDPAKLVKINDAFKFLDTFIGNNDYSTGNTLTLADLALVSTVSTFEQMKFDLSPYKNVSRWLAKVKATAPGYEEANGKPLLAFQELVDRLTKDKK</sequence>
<dbReference type="Pfam" id="PF00043">
    <property type="entry name" value="GST_C"/>
    <property type="match status" value="1"/>
</dbReference>
<dbReference type="PANTHER" id="PTHR43969">
    <property type="entry name" value="GLUTATHIONE S TRANSFERASE D10, ISOFORM A-RELATED"/>
    <property type="match status" value="1"/>
</dbReference>
<dbReference type="PROSITE" id="PS50404">
    <property type="entry name" value="GST_NTER"/>
    <property type="match status" value="1"/>
</dbReference>
<dbReference type="Proteomes" id="UP001153737">
    <property type="component" value="Chromosome 17"/>
</dbReference>